<organism evidence="1 2">
    <name type="scientific">Geodermatophilus amargosae</name>
    <dbReference type="NCBI Taxonomy" id="1296565"/>
    <lineage>
        <taxon>Bacteria</taxon>
        <taxon>Bacillati</taxon>
        <taxon>Actinomycetota</taxon>
        <taxon>Actinomycetes</taxon>
        <taxon>Geodermatophilales</taxon>
        <taxon>Geodermatophilaceae</taxon>
        <taxon>Geodermatophilus</taxon>
    </lineage>
</organism>
<protein>
    <recommendedName>
        <fullName evidence="3">Imelysin</fullName>
    </recommendedName>
</protein>
<keyword evidence="2" id="KW-1185">Reference proteome</keyword>
<dbReference type="PROSITE" id="PS51257">
    <property type="entry name" value="PROKAR_LIPOPROTEIN"/>
    <property type="match status" value="1"/>
</dbReference>
<dbReference type="Proteomes" id="UP000199546">
    <property type="component" value="Unassembled WGS sequence"/>
</dbReference>
<evidence type="ECO:0000313" key="1">
    <source>
        <dbReference type="EMBL" id="SFT58507.1"/>
    </source>
</evidence>
<evidence type="ECO:0008006" key="3">
    <source>
        <dbReference type="Google" id="ProtNLM"/>
    </source>
</evidence>
<dbReference type="EMBL" id="FPBA01000004">
    <property type="protein sequence ID" value="SFT58507.1"/>
    <property type="molecule type" value="Genomic_DNA"/>
</dbReference>
<evidence type="ECO:0000313" key="2">
    <source>
        <dbReference type="Proteomes" id="UP000199546"/>
    </source>
</evidence>
<name>A0A1I6Z726_9ACTN</name>
<gene>
    <name evidence="1" type="ORF">SAMN05660657_01765</name>
</gene>
<proteinExistence type="predicted"/>
<reference evidence="2" key="1">
    <citation type="submission" date="2016-10" db="EMBL/GenBank/DDBJ databases">
        <authorList>
            <person name="Varghese N."/>
            <person name="Submissions S."/>
        </authorList>
    </citation>
    <scope>NUCLEOTIDE SEQUENCE [LARGE SCALE GENOMIC DNA]</scope>
    <source>
        <strain evidence="2">DSM 46136</strain>
    </source>
</reference>
<dbReference type="AlphaFoldDB" id="A0A1I6Z726"/>
<accession>A0A1I6Z726</accession>
<sequence length="149" mass="15622">MSAGVRDRGAVTLPGMTPRALATPLVVAALLLAGCSSEDDQREEAFCEEVPDLLSDITDDVNAVYSDPQSAPQVLDEAVGRLEAVDPPEGVADQWGDLVTSWRALADLIDQADLTDPAANADLAPQLQELQGDLVSSGEAVDEYGKANC</sequence>
<dbReference type="STRING" id="1296565.SAMN05660657_01765"/>